<keyword evidence="11" id="KW-1185">Reference proteome</keyword>
<proteinExistence type="predicted"/>
<dbReference type="InterPro" id="IPR039421">
    <property type="entry name" value="Type_1_exporter"/>
</dbReference>
<evidence type="ECO:0000313" key="10">
    <source>
        <dbReference type="EMBL" id="MDT0473686.1"/>
    </source>
</evidence>
<evidence type="ECO:0000256" key="6">
    <source>
        <dbReference type="ARBA" id="ARBA00023136"/>
    </source>
</evidence>
<dbReference type="Pfam" id="PF00005">
    <property type="entry name" value="ABC_tran"/>
    <property type="match status" value="1"/>
</dbReference>
<dbReference type="GO" id="GO:0005524">
    <property type="term" value="F:ATP binding"/>
    <property type="evidence" value="ECO:0007669"/>
    <property type="project" value="UniProtKB-KW"/>
</dbReference>
<keyword evidence="6 7" id="KW-0472">Membrane</keyword>
<evidence type="ECO:0000256" key="3">
    <source>
        <dbReference type="ARBA" id="ARBA00022741"/>
    </source>
</evidence>
<name>A0ABU2UL63_9ACTN</name>
<evidence type="ECO:0000256" key="7">
    <source>
        <dbReference type="SAM" id="Phobius"/>
    </source>
</evidence>
<feature type="transmembrane region" description="Helical" evidence="7">
    <location>
        <begin position="69"/>
        <end position="90"/>
    </location>
</feature>
<comment type="caution">
    <text evidence="10">The sequence shown here is derived from an EMBL/GenBank/DDBJ whole genome shotgun (WGS) entry which is preliminary data.</text>
</comment>
<dbReference type="PROSITE" id="PS00211">
    <property type="entry name" value="ABC_TRANSPORTER_1"/>
    <property type="match status" value="1"/>
</dbReference>
<dbReference type="InterPro" id="IPR003439">
    <property type="entry name" value="ABC_transporter-like_ATP-bd"/>
</dbReference>
<accession>A0ABU2UL63</accession>
<dbReference type="Gene3D" id="3.40.50.300">
    <property type="entry name" value="P-loop containing nucleotide triphosphate hydrolases"/>
    <property type="match status" value="1"/>
</dbReference>
<dbReference type="InterPro" id="IPR011527">
    <property type="entry name" value="ABC1_TM_dom"/>
</dbReference>
<feature type="transmembrane region" description="Helical" evidence="7">
    <location>
        <begin position="165"/>
        <end position="183"/>
    </location>
</feature>
<comment type="subcellular location">
    <subcellularLocation>
        <location evidence="1">Cell membrane</location>
        <topology evidence="1">Multi-pass membrane protein</topology>
    </subcellularLocation>
</comment>
<evidence type="ECO:0000256" key="2">
    <source>
        <dbReference type="ARBA" id="ARBA00022692"/>
    </source>
</evidence>
<dbReference type="InterPro" id="IPR027417">
    <property type="entry name" value="P-loop_NTPase"/>
</dbReference>
<evidence type="ECO:0000259" key="8">
    <source>
        <dbReference type="PROSITE" id="PS50893"/>
    </source>
</evidence>
<dbReference type="PANTHER" id="PTHR24221">
    <property type="entry name" value="ATP-BINDING CASSETTE SUB-FAMILY B"/>
    <property type="match status" value="1"/>
</dbReference>
<dbReference type="Gene3D" id="1.20.1560.10">
    <property type="entry name" value="ABC transporter type 1, transmembrane domain"/>
    <property type="match status" value="1"/>
</dbReference>
<feature type="transmembrane region" description="Helical" evidence="7">
    <location>
        <begin position="28"/>
        <end position="49"/>
    </location>
</feature>
<gene>
    <name evidence="10" type="ORF">RM863_16275</name>
</gene>
<evidence type="ECO:0000259" key="9">
    <source>
        <dbReference type="PROSITE" id="PS50929"/>
    </source>
</evidence>
<keyword evidence="2 7" id="KW-0812">Transmembrane</keyword>
<dbReference type="SUPFAM" id="SSF52540">
    <property type="entry name" value="P-loop containing nucleoside triphosphate hydrolases"/>
    <property type="match status" value="1"/>
</dbReference>
<sequence>MTTPPRRDAALGGGRLLRDVARDTRGSLTLLVCVMVCRVGVALAVPALLSSAVNAVLEGDGGGLHGPALGWGAAVACVALCDAVMGPLGASGTSRATRRLRGRTVRHLLELQPRAPLTAGEAVTQITQAAPQAGALPAAAAQSAVALAGSLAGFAALWVIDWRTAAAFTLGVPLSVLIARRFVGRATEAQSAYLGAQSDLATRLLGALAGARTIRASGTLTSETARVLVPLADVSAAGHAMWRLQKSTVWQFGLLLSLTEALALAVAGLGVAGGRLSPGQLLAVAGYVKLAIGALQQVDALLALAQARAGGDRIAATLAHPLPAAGPVTGATGPGGVLLKGITVRSAAGDPVLESADLELPAGRSMALVGRTGAGKSLLAGLLGRLSDPDAGQILLDGVDVRDLTLDALRNAVTYAFERPALIGTTVHDAIAYGRPGASRPTVERAARAARADAFVRRLPAGYDTPLDHAPLSGGERQRLGLARALARPALVYVLDDATSGLDTVTEAEVSEAVTGALSGRTRLVVAHRVTTAARCDAVAWLDGGRIRAVGPHRELWRHADYRAVFAAHDDPAAEREVPCPSPV</sequence>
<reference evidence="10" key="1">
    <citation type="submission" date="2024-05" db="EMBL/GenBank/DDBJ databases">
        <title>30 novel species of actinomycetes from the DSMZ collection.</title>
        <authorList>
            <person name="Nouioui I."/>
        </authorList>
    </citation>
    <scope>NUCLEOTIDE SEQUENCE</scope>
    <source>
        <strain evidence="10">DSM 41014</strain>
    </source>
</reference>
<dbReference type="Pfam" id="PF00664">
    <property type="entry name" value="ABC_membrane"/>
    <property type="match status" value="1"/>
</dbReference>
<keyword evidence="3" id="KW-0547">Nucleotide-binding</keyword>
<keyword evidence="4 10" id="KW-0067">ATP-binding</keyword>
<dbReference type="EMBL" id="JAVRFF010000017">
    <property type="protein sequence ID" value="MDT0473686.1"/>
    <property type="molecule type" value="Genomic_DNA"/>
</dbReference>
<evidence type="ECO:0000256" key="4">
    <source>
        <dbReference type="ARBA" id="ARBA00022840"/>
    </source>
</evidence>
<evidence type="ECO:0000256" key="5">
    <source>
        <dbReference type="ARBA" id="ARBA00022989"/>
    </source>
</evidence>
<organism evidence="10 11">
    <name type="scientific">Streptomyces hintoniae</name>
    <dbReference type="NCBI Taxonomy" id="3075521"/>
    <lineage>
        <taxon>Bacteria</taxon>
        <taxon>Bacillati</taxon>
        <taxon>Actinomycetota</taxon>
        <taxon>Actinomycetes</taxon>
        <taxon>Kitasatosporales</taxon>
        <taxon>Streptomycetaceae</taxon>
        <taxon>Streptomyces</taxon>
    </lineage>
</organism>
<dbReference type="Proteomes" id="UP001180489">
    <property type="component" value="Unassembled WGS sequence"/>
</dbReference>
<dbReference type="InterPro" id="IPR036640">
    <property type="entry name" value="ABC1_TM_sf"/>
</dbReference>
<dbReference type="InterPro" id="IPR003593">
    <property type="entry name" value="AAA+_ATPase"/>
</dbReference>
<dbReference type="PROSITE" id="PS50929">
    <property type="entry name" value="ABC_TM1F"/>
    <property type="match status" value="1"/>
</dbReference>
<dbReference type="PROSITE" id="PS50893">
    <property type="entry name" value="ABC_TRANSPORTER_2"/>
    <property type="match status" value="1"/>
</dbReference>
<feature type="transmembrane region" description="Helical" evidence="7">
    <location>
        <begin position="249"/>
        <end position="272"/>
    </location>
</feature>
<evidence type="ECO:0000313" key="11">
    <source>
        <dbReference type="Proteomes" id="UP001180489"/>
    </source>
</evidence>
<feature type="domain" description="ABC transporter" evidence="8">
    <location>
        <begin position="337"/>
        <end position="569"/>
    </location>
</feature>
<dbReference type="RefSeq" id="WP_311635496.1">
    <property type="nucleotide sequence ID" value="NZ_JAVRFF010000017.1"/>
</dbReference>
<feature type="transmembrane region" description="Helical" evidence="7">
    <location>
        <begin position="135"/>
        <end position="159"/>
    </location>
</feature>
<dbReference type="InterPro" id="IPR017871">
    <property type="entry name" value="ABC_transporter-like_CS"/>
</dbReference>
<dbReference type="SUPFAM" id="SSF90123">
    <property type="entry name" value="ABC transporter transmembrane region"/>
    <property type="match status" value="1"/>
</dbReference>
<keyword evidence="5 7" id="KW-1133">Transmembrane helix</keyword>
<dbReference type="PANTHER" id="PTHR24221:SF654">
    <property type="entry name" value="ATP-BINDING CASSETTE SUB-FAMILY B MEMBER 6"/>
    <property type="match status" value="1"/>
</dbReference>
<protein>
    <submittedName>
        <fullName evidence="10">ABC transporter ATP-binding protein</fullName>
    </submittedName>
</protein>
<dbReference type="SMART" id="SM00382">
    <property type="entry name" value="AAA"/>
    <property type="match status" value="1"/>
</dbReference>
<evidence type="ECO:0000256" key="1">
    <source>
        <dbReference type="ARBA" id="ARBA00004651"/>
    </source>
</evidence>
<feature type="domain" description="ABC transmembrane type-1" evidence="9">
    <location>
        <begin position="30"/>
        <end position="298"/>
    </location>
</feature>